<dbReference type="GO" id="GO:0000287">
    <property type="term" value="F:magnesium ion binding"/>
    <property type="evidence" value="ECO:0007669"/>
    <property type="project" value="TreeGrafter"/>
</dbReference>
<evidence type="ECO:0000259" key="1">
    <source>
        <dbReference type="SMART" id="SM01118"/>
    </source>
</evidence>
<evidence type="ECO:0000313" key="3">
    <source>
        <dbReference type="Proteomes" id="UP000027920"/>
    </source>
</evidence>
<comment type="caution">
    <text evidence="2">The sequence shown here is derived from an EMBL/GenBank/DDBJ whole genome shotgun (WGS) entry which is preliminary data.</text>
</comment>
<accession>A0A072P4M0</accession>
<proteinExistence type="predicted"/>
<dbReference type="Pfam" id="PF01928">
    <property type="entry name" value="CYTH"/>
    <property type="match status" value="1"/>
</dbReference>
<dbReference type="GO" id="GO:0050333">
    <property type="term" value="F:thiamine triphosphate phosphatase activity"/>
    <property type="evidence" value="ECO:0007669"/>
    <property type="project" value="InterPro"/>
</dbReference>
<name>A0A072P4M0_9EURO</name>
<dbReference type="GO" id="GO:0042357">
    <property type="term" value="P:thiamine diphosphate metabolic process"/>
    <property type="evidence" value="ECO:0007669"/>
    <property type="project" value="TreeGrafter"/>
</dbReference>
<dbReference type="STRING" id="1182545.A0A072P4M0"/>
<dbReference type="GeneID" id="25284014"/>
<dbReference type="InterPro" id="IPR033469">
    <property type="entry name" value="CYTH-like_dom_sf"/>
</dbReference>
<dbReference type="OrthoDB" id="442176at2759"/>
<dbReference type="RefSeq" id="XP_013257252.1">
    <property type="nucleotide sequence ID" value="XM_013401798.1"/>
</dbReference>
<dbReference type="InterPro" id="IPR039582">
    <property type="entry name" value="THTPA"/>
</dbReference>
<protein>
    <submittedName>
        <fullName evidence="2">Adenylate cyclase</fullName>
    </submittedName>
</protein>
<dbReference type="Gene3D" id="2.40.320.10">
    <property type="entry name" value="Hypothetical Protein Pfu-838710-001"/>
    <property type="match status" value="1"/>
</dbReference>
<dbReference type="HOGENOM" id="CLU_057907_0_0_1"/>
<reference evidence="2 3" key="1">
    <citation type="submission" date="2013-03" db="EMBL/GenBank/DDBJ databases">
        <title>The Genome Sequence of Exophiala aquamarina CBS 119918.</title>
        <authorList>
            <consortium name="The Broad Institute Genomics Platform"/>
            <person name="Cuomo C."/>
            <person name="de Hoog S."/>
            <person name="Gorbushina A."/>
            <person name="Walker B."/>
            <person name="Young S.K."/>
            <person name="Zeng Q."/>
            <person name="Gargeya S."/>
            <person name="Fitzgerald M."/>
            <person name="Haas B."/>
            <person name="Abouelleil A."/>
            <person name="Allen A.W."/>
            <person name="Alvarado L."/>
            <person name="Arachchi H.M."/>
            <person name="Berlin A.M."/>
            <person name="Chapman S.B."/>
            <person name="Gainer-Dewar J."/>
            <person name="Goldberg J."/>
            <person name="Griggs A."/>
            <person name="Gujja S."/>
            <person name="Hansen M."/>
            <person name="Howarth C."/>
            <person name="Imamovic A."/>
            <person name="Ireland A."/>
            <person name="Larimer J."/>
            <person name="McCowan C."/>
            <person name="Murphy C."/>
            <person name="Pearson M."/>
            <person name="Poon T.W."/>
            <person name="Priest M."/>
            <person name="Roberts A."/>
            <person name="Saif S."/>
            <person name="Shea T."/>
            <person name="Sisk P."/>
            <person name="Sykes S."/>
            <person name="Wortman J."/>
            <person name="Nusbaum C."/>
            <person name="Birren B."/>
        </authorList>
    </citation>
    <scope>NUCLEOTIDE SEQUENCE [LARGE SCALE GENOMIC DNA]</scope>
    <source>
        <strain evidence="2 3">CBS 119918</strain>
    </source>
</reference>
<dbReference type="SMART" id="SM01118">
    <property type="entry name" value="CYTH"/>
    <property type="match status" value="1"/>
</dbReference>
<dbReference type="SUPFAM" id="SSF55154">
    <property type="entry name" value="CYTH-like phosphatases"/>
    <property type="match status" value="1"/>
</dbReference>
<evidence type="ECO:0000313" key="2">
    <source>
        <dbReference type="EMBL" id="KEF54662.1"/>
    </source>
</evidence>
<dbReference type="AlphaFoldDB" id="A0A072P4M0"/>
<dbReference type="EMBL" id="AMGV01000009">
    <property type="protein sequence ID" value="KEF54662.1"/>
    <property type="molecule type" value="Genomic_DNA"/>
</dbReference>
<dbReference type="PANTHER" id="PTHR14586:SF1">
    <property type="entry name" value="THIAMINE-TRIPHOSPHATASE"/>
    <property type="match status" value="1"/>
</dbReference>
<dbReference type="VEuPathDB" id="FungiDB:A1O9_09104"/>
<sequence length="229" mass="25803">MFLEVERKFSPSAVALIARNAGCPPFKNFTTLPTTAFRDTYFDLETTLRDQGMWLRRRGNDWELKVKTGGDFINSSFQEISGTEEIEQTLTKHFPRASLSTPKTPCSSNDGRNTLGTLSLAPFAEITTTRQAWIAQTPSKDILQIVVDTTDFGHRVGEVELAWDGVDTAAQDSSRLKMDQIVSEFMNHHKWAFPDGKCKGKLSAYFEWRETLAMDGAPLKTTEQQRGQE</sequence>
<dbReference type="PANTHER" id="PTHR14586">
    <property type="entry name" value="THIAMINE-TRIPHOSPHATASE"/>
    <property type="match status" value="1"/>
</dbReference>
<organism evidence="2 3">
    <name type="scientific">Exophiala aquamarina CBS 119918</name>
    <dbReference type="NCBI Taxonomy" id="1182545"/>
    <lineage>
        <taxon>Eukaryota</taxon>
        <taxon>Fungi</taxon>
        <taxon>Dikarya</taxon>
        <taxon>Ascomycota</taxon>
        <taxon>Pezizomycotina</taxon>
        <taxon>Eurotiomycetes</taxon>
        <taxon>Chaetothyriomycetidae</taxon>
        <taxon>Chaetothyriales</taxon>
        <taxon>Herpotrichiellaceae</taxon>
        <taxon>Exophiala</taxon>
    </lineage>
</organism>
<gene>
    <name evidence="2" type="ORF">A1O9_09104</name>
</gene>
<dbReference type="Proteomes" id="UP000027920">
    <property type="component" value="Unassembled WGS sequence"/>
</dbReference>
<dbReference type="InterPro" id="IPR023577">
    <property type="entry name" value="CYTH_domain"/>
</dbReference>
<feature type="domain" description="CYTH" evidence="1">
    <location>
        <begin position="2"/>
        <end position="189"/>
    </location>
</feature>
<keyword evidence="3" id="KW-1185">Reference proteome</keyword>